<dbReference type="InterPro" id="IPR011711">
    <property type="entry name" value="GntR_C"/>
</dbReference>
<evidence type="ECO:0000259" key="4">
    <source>
        <dbReference type="PROSITE" id="PS50949"/>
    </source>
</evidence>
<organism evidence="5 6">
    <name type="scientific">Rhizobium viscosum</name>
    <name type="common">Arthrobacter viscosus</name>
    <dbReference type="NCBI Taxonomy" id="1673"/>
    <lineage>
        <taxon>Bacteria</taxon>
        <taxon>Pseudomonadati</taxon>
        <taxon>Pseudomonadota</taxon>
        <taxon>Alphaproteobacteria</taxon>
        <taxon>Hyphomicrobiales</taxon>
        <taxon>Rhizobiaceae</taxon>
        <taxon>Rhizobium/Agrobacterium group</taxon>
        <taxon>Rhizobium</taxon>
    </lineage>
</organism>
<dbReference type="InterPro" id="IPR036390">
    <property type="entry name" value="WH_DNA-bd_sf"/>
</dbReference>
<keyword evidence="6" id="KW-1185">Reference proteome</keyword>
<comment type="caution">
    <text evidence="5">The sequence shown here is derived from an EMBL/GenBank/DDBJ whole genome shotgun (WGS) entry which is preliminary data.</text>
</comment>
<gene>
    <name evidence="5" type="ORF">H4W29_005430</name>
</gene>
<sequence>MTMASGVEAETAAPAVRSEPIYLTIYQVLRDHLERGALEPGLILGQASIARAFNVSRIPAGIALGRLLSEGLIQTFEGRGYIVPGGEPQRGDLFAAGLNLPRSVTVPVVNRREQIYPEVEHAVAVCLAYGRFLLNETALAQHYDVSRTIAHEVLTQLERSGVIEQDSNNRWYAGPLSAKVFRHHYDMRRLLEPEALRQAYPFLEKEGLEERRQRLKSLGPYPQSPEKLERAEADLHLDSLAPCPNTVLLAAVRRSQRVLIATHSTFAKLRTEAEISMMISEHTRVYDALLADDIDKACAALADHLRRALDPNLKILQHLPAMPSGLTPPYLIQVKGER</sequence>
<dbReference type="InterPro" id="IPR008920">
    <property type="entry name" value="TF_FadR/GntR_C"/>
</dbReference>
<keyword evidence="3" id="KW-0804">Transcription</keyword>
<dbReference type="SMART" id="SM00345">
    <property type="entry name" value="HTH_GNTR"/>
    <property type="match status" value="2"/>
</dbReference>
<dbReference type="RefSeq" id="WP_192731827.1">
    <property type="nucleotide sequence ID" value="NZ_BAAAVL010000002.1"/>
</dbReference>
<protein>
    <submittedName>
        <fullName evidence="5">DNA-binding GntR family transcriptional regulator</fullName>
    </submittedName>
</protein>
<dbReference type="GO" id="GO:0003677">
    <property type="term" value="F:DNA binding"/>
    <property type="evidence" value="ECO:0007669"/>
    <property type="project" value="UniProtKB-KW"/>
</dbReference>
<reference evidence="5 6" key="1">
    <citation type="submission" date="2020-10" db="EMBL/GenBank/DDBJ databases">
        <title>Sequencing the genomes of 1000 actinobacteria strains.</title>
        <authorList>
            <person name="Klenk H.-P."/>
        </authorList>
    </citation>
    <scope>NUCLEOTIDE SEQUENCE [LARGE SCALE GENOMIC DNA]</scope>
    <source>
        <strain evidence="5 6">DSM 7307</strain>
    </source>
</reference>
<evidence type="ECO:0000313" key="5">
    <source>
        <dbReference type="EMBL" id="MBE1508185.1"/>
    </source>
</evidence>
<dbReference type="PANTHER" id="PTHR43537">
    <property type="entry name" value="TRANSCRIPTIONAL REGULATOR, GNTR FAMILY"/>
    <property type="match status" value="1"/>
</dbReference>
<evidence type="ECO:0000313" key="6">
    <source>
        <dbReference type="Proteomes" id="UP000620262"/>
    </source>
</evidence>
<dbReference type="Gene3D" id="1.10.10.10">
    <property type="entry name" value="Winged helix-like DNA-binding domain superfamily/Winged helix DNA-binding domain"/>
    <property type="match status" value="2"/>
</dbReference>
<dbReference type="InterPro" id="IPR036388">
    <property type="entry name" value="WH-like_DNA-bd_sf"/>
</dbReference>
<dbReference type="EMBL" id="JADBEC010000002">
    <property type="protein sequence ID" value="MBE1508185.1"/>
    <property type="molecule type" value="Genomic_DNA"/>
</dbReference>
<keyword evidence="2 5" id="KW-0238">DNA-binding</keyword>
<dbReference type="Pfam" id="PF00392">
    <property type="entry name" value="GntR"/>
    <property type="match status" value="1"/>
</dbReference>
<name>A0ABR9IY96_RHIVS</name>
<dbReference type="Gene3D" id="1.20.120.530">
    <property type="entry name" value="GntR ligand-binding domain-like"/>
    <property type="match status" value="1"/>
</dbReference>
<dbReference type="PROSITE" id="PS50949">
    <property type="entry name" value="HTH_GNTR"/>
    <property type="match status" value="1"/>
</dbReference>
<dbReference type="SUPFAM" id="SSF48008">
    <property type="entry name" value="GntR ligand-binding domain-like"/>
    <property type="match status" value="1"/>
</dbReference>
<dbReference type="SUPFAM" id="SSF46785">
    <property type="entry name" value="Winged helix' DNA-binding domain"/>
    <property type="match status" value="2"/>
</dbReference>
<dbReference type="PANTHER" id="PTHR43537:SF5">
    <property type="entry name" value="UXU OPERON TRANSCRIPTIONAL REGULATOR"/>
    <property type="match status" value="1"/>
</dbReference>
<feature type="domain" description="HTH gntR-type" evidence="4">
    <location>
        <begin position="19"/>
        <end position="86"/>
    </location>
</feature>
<accession>A0ABR9IY96</accession>
<dbReference type="Pfam" id="PF07729">
    <property type="entry name" value="FCD"/>
    <property type="match status" value="1"/>
</dbReference>
<keyword evidence="1" id="KW-0805">Transcription regulation</keyword>
<evidence type="ECO:0000256" key="3">
    <source>
        <dbReference type="ARBA" id="ARBA00023163"/>
    </source>
</evidence>
<dbReference type="Proteomes" id="UP000620262">
    <property type="component" value="Unassembled WGS sequence"/>
</dbReference>
<dbReference type="InterPro" id="IPR000524">
    <property type="entry name" value="Tscrpt_reg_HTH_GntR"/>
</dbReference>
<proteinExistence type="predicted"/>
<evidence type="ECO:0000256" key="2">
    <source>
        <dbReference type="ARBA" id="ARBA00023125"/>
    </source>
</evidence>
<evidence type="ECO:0000256" key="1">
    <source>
        <dbReference type="ARBA" id="ARBA00023015"/>
    </source>
</evidence>
<dbReference type="SMART" id="SM00895">
    <property type="entry name" value="FCD"/>
    <property type="match status" value="1"/>
</dbReference>